<keyword evidence="2" id="KW-1185">Reference proteome</keyword>
<evidence type="ECO:0000313" key="2">
    <source>
        <dbReference type="Proteomes" id="UP000799770"/>
    </source>
</evidence>
<reference evidence="1" key="1">
    <citation type="journal article" date="2020" name="Stud. Mycol.">
        <title>101 Dothideomycetes genomes: a test case for predicting lifestyles and emergence of pathogens.</title>
        <authorList>
            <person name="Haridas S."/>
            <person name="Albert R."/>
            <person name="Binder M."/>
            <person name="Bloem J."/>
            <person name="Labutti K."/>
            <person name="Salamov A."/>
            <person name="Andreopoulos B."/>
            <person name="Baker S."/>
            <person name="Barry K."/>
            <person name="Bills G."/>
            <person name="Bluhm B."/>
            <person name="Cannon C."/>
            <person name="Castanera R."/>
            <person name="Culley D."/>
            <person name="Daum C."/>
            <person name="Ezra D."/>
            <person name="Gonzalez J."/>
            <person name="Henrissat B."/>
            <person name="Kuo A."/>
            <person name="Liang C."/>
            <person name="Lipzen A."/>
            <person name="Lutzoni F."/>
            <person name="Magnuson J."/>
            <person name="Mondo S."/>
            <person name="Nolan M."/>
            <person name="Ohm R."/>
            <person name="Pangilinan J."/>
            <person name="Park H.-J."/>
            <person name="Ramirez L."/>
            <person name="Alfaro M."/>
            <person name="Sun H."/>
            <person name="Tritt A."/>
            <person name="Yoshinaga Y."/>
            <person name="Zwiers L.-H."/>
            <person name="Turgeon B."/>
            <person name="Goodwin S."/>
            <person name="Spatafora J."/>
            <person name="Crous P."/>
            <person name="Grigoriev I."/>
        </authorList>
    </citation>
    <scope>NUCLEOTIDE SEQUENCE</scope>
    <source>
        <strain evidence="1">CBS 627.86</strain>
    </source>
</reference>
<feature type="non-terminal residue" evidence="1">
    <location>
        <position position="53"/>
    </location>
</feature>
<dbReference type="Proteomes" id="UP000799770">
    <property type="component" value="Unassembled WGS sequence"/>
</dbReference>
<organism evidence="1 2">
    <name type="scientific">Lophiotrema nucula</name>
    <dbReference type="NCBI Taxonomy" id="690887"/>
    <lineage>
        <taxon>Eukaryota</taxon>
        <taxon>Fungi</taxon>
        <taxon>Dikarya</taxon>
        <taxon>Ascomycota</taxon>
        <taxon>Pezizomycotina</taxon>
        <taxon>Dothideomycetes</taxon>
        <taxon>Pleosporomycetidae</taxon>
        <taxon>Pleosporales</taxon>
        <taxon>Lophiotremataceae</taxon>
        <taxon>Lophiotrema</taxon>
    </lineage>
</organism>
<gene>
    <name evidence="1" type="ORF">BDV96DRAFT_581898</name>
</gene>
<evidence type="ECO:0000313" key="1">
    <source>
        <dbReference type="EMBL" id="KAF2111852.1"/>
    </source>
</evidence>
<protein>
    <submittedName>
        <fullName evidence="1">Uncharacterized protein</fullName>
    </submittedName>
</protein>
<proteinExistence type="predicted"/>
<dbReference type="EMBL" id="ML977333">
    <property type="protein sequence ID" value="KAF2111852.1"/>
    <property type="molecule type" value="Genomic_DNA"/>
</dbReference>
<accession>A0A6A5YXI4</accession>
<name>A0A6A5YXI4_9PLEO</name>
<sequence>MFRAFGTRVTVSELNYESMNETFALSVPGDDLVPLSLCMKVIGRRQIVRRAKL</sequence>
<dbReference type="AlphaFoldDB" id="A0A6A5YXI4"/>